<organism evidence="2 3">
    <name type="scientific">Aerophobetes bacterium</name>
    <dbReference type="NCBI Taxonomy" id="2030807"/>
    <lineage>
        <taxon>Bacteria</taxon>
        <taxon>Candidatus Aerophobota</taxon>
    </lineage>
</organism>
<dbReference type="InterPro" id="IPR043128">
    <property type="entry name" value="Rev_trsase/Diguanyl_cyclase"/>
</dbReference>
<dbReference type="GO" id="GO:0005886">
    <property type="term" value="C:plasma membrane"/>
    <property type="evidence" value="ECO:0007669"/>
    <property type="project" value="TreeGrafter"/>
</dbReference>
<dbReference type="NCBIfam" id="TIGR00254">
    <property type="entry name" value="GGDEF"/>
    <property type="match status" value="1"/>
</dbReference>
<protein>
    <submittedName>
        <fullName evidence="2">GGDEF domain-containing protein</fullName>
    </submittedName>
</protein>
<dbReference type="SMART" id="SM00267">
    <property type="entry name" value="GGDEF"/>
    <property type="match status" value="1"/>
</dbReference>
<comment type="caution">
    <text evidence="2">The sequence shown here is derived from an EMBL/GenBank/DDBJ whole genome shotgun (WGS) entry which is preliminary data.</text>
</comment>
<evidence type="ECO:0000259" key="1">
    <source>
        <dbReference type="PROSITE" id="PS50887"/>
    </source>
</evidence>
<dbReference type="Gene3D" id="3.30.70.270">
    <property type="match status" value="1"/>
</dbReference>
<dbReference type="InterPro" id="IPR000160">
    <property type="entry name" value="GGDEF_dom"/>
</dbReference>
<dbReference type="PANTHER" id="PTHR45138">
    <property type="entry name" value="REGULATORY COMPONENTS OF SENSORY TRANSDUCTION SYSTEM"/>
    <property type="match status" value="1"/>
</dbReference>
<dbReference type="Proteomes" id="UP000320781">
    <property type="component" value="Unassembled WGS sequence"/>
</dbReference>
<dbReference type="GO" id="GO:1902201">
    <property type="term" value="P:negative regulation of bacterial-type flagellum-dependent cell motility"/>
    <property type="evidence" value="ECO:0007669"/>
    <property type="project" value="TreeGrafter"/>
</dbReference>
<dbReference type="SUPFAM" id="SSF55073">
    <property type="entry name" value="Nucleotide cyclase"/>
    <property type="match status" value="1"/>
</dbReference>
<accession>A0A523QLL9</accession>
<dbReference type="AlphaFoldDB" id="A0A523QLL9"/>
<evidence type="ECO:0000313" key="3">
    <source>
        <dbReference type="Proteomes" id="UP000320781"/>
    </source>
</evidence>
<dbReference type="InterPro" id="IPR050469">
    <property type="entry name" value="Diguanylate_Cyclase"/>
</dbReference>
<gene>
    <name evidence="2" type="ORF">E3J95_01400</name>
</gene>
<feature type="domain" description="GGDEF" evidence="1">
    <location>
        <begin position="59"/>
        <end position="114"/>
    </location>
</feature>
<dbReference type="Pfam" id="PF00990">
    <property type="entry name" value="GGDEF"/>
    <property type="match status" value="1"/>
</dbReference>
<dbReference type="PANTHER" id="PTHR45138:SF9">
    <property type="entry name" value="DIGUANYLATE CYCLASE DGCM-RELATED"/>
    <property type="match status" value="1"/>
</dbReference>
<dbReference type="EMBL" id="SOKU01000064">
    <property type="protein sequence ID" value="TES86657.1"/>
    <property type="molecule type" value="Genomic_DNA"/>
</dbReference>
<dbReference type="GO" id="GO:0043709">
    <property type="term" value="P:cell adhesion involved in single-species biofilm formation"/>
    <property type="evidence" value="ECO:0007669"/>
    <property type="project" value="TreeGrafter"/>
</dbReference>
<dbReference type="CDD" id="cd01949">
    <property type="entry name" value="GGDEF"/>
    <property type="match status" value="1"/>
</dbReference>
<name>A0A523QLL9_UNCAE</name>
<sequence length="114" mass="13155">MITTTGVVLIAFGIYKVVTRHEKTEEEIRYLSFYDPLTGLYNRRYFENEMKRLNYSRDLPIGIVMADVDGFKSVNDTFGHKEGDRLLQDTAKTLRSVTRKGDILTRIGSMSRGR</sequence>
<evidence type="ECO:0000313" key="2">
    <source>
        <dbReference type="EMBL" id="TES86657.1"/>
    </source>
</evidence>
<dbReference type="PROSITE" id="PS50887">
    <property type="entry name" value="GGDEF"/>
    <property type="match status" value="1"/>
</dbReference>
<dbReference type="InterPro" id="IPR029787">
    <property type="entry name" value="Nucleotide_cyclase"/>
</dbReference>
<reference evidence="2 3" key="1">
    <citation type="submission" date="2019-03" db="EMBL/GenBank/DDBJ databases">
        <title>Metabolic potential of uncultured bacteria and archaea associated with petroleum seepage in deep-sea sediments.</title>
        <authorList>
            <person name="Dong X."/>
            <person name="Hubert C."/>
        </authorList>
    </citation>
    <scope>NUCLEOTIDE SEQUENCE [LARGE SCALE GENOMIC DNA]</scope>
    <source>
        <strain evidence="2">E44_bin92</strain>
    </source>
</reference>
<dbReference type="GO" id="GO:0052621">
    <property type="term" value="F:diguanylate cyclase activity"/>
    <property type="evidence" value="ECO:0007669"/>
    <property type="project" value="TreeGrafter"/>
</dbReference>
<proteinExistence type="predicted"/>